<keyword evidence="3" id="KW-1185">Reference proteome</keyword>
<accession>E3MDM9</accession>
<dbReference type="InParanoid" id="E3MDM9"/>
<dbReference type="InterPro" id="IPR016187">
    <property type="entry name" value="CTDL_fold"/>
</dbReference>
<dbReference type="EMBL" id="DS268437">
    <property type="protein sequence ID" value="EFO99213.1"/>
    <property type="molecule type" value="Genomic_DNA"/>
</dbReference>
<dbReference type="FunCoup" id="E3MDM9">
    <property type="interactions" value="484"/>
</dbReference>
<proteinExistence type="predicted"/>
<dbReference type="Proteomes" id="UP000008281">
    <property type="component" value="Unassembled WGS sequence"/>
</dbReference>
<organism evidence="3">
    <name type="scientific">Caenorhabditis remanei</name>
    <name type="common">Caenorhabditis vulgaris</name>
    <dbReference type="NCBI Taxonomy" id="31234"/>
    <lineage>
        <taxon>Eukaryota</taxon>
        <taxon>Metazoa</taxon>
        <taxon>Ecdysozoa</taxon>
        <taxon>Nematoda</taxon>
        <taxon>Chromadorea</taxon>
        <taxon>Rhabditida</taxon>
        <taxon>Rhabditina</taxon>
        <taxon>Rhabditomorpha</taxon>
        <taxon>Rhabditoidea</taxon>
        <taxon>Rhabditidae</taxon>
        <taxon>Peloderinae</taxon>
        <taxon>Caenorhabditis</taxon>
    </lineage>
</organism>
<dbReference type="PANTHER" id="PTHR47629">
    <property type="entry name" value="C-TYPE LECTIN-RELATED"/>
    <property type="match status" value="1"/>
</dbReference>
<evidence type="ECO:0000313" key="3">
    <source>
        <dbReference type="Proteomes" id="UP000008281"/>
    </source>
</evidence>
<dbReference type="HOGENOM" id="CLU_047049_0_0_1"/>
<feature type="domain" description="PAN-3" evidence="1">
    <location>
        <begin position="1"/>
        <end position="125"/>
    </location>
</feature>
<dbReference type="Pfam" id="PF08277">
    <property type="entry name" value="PAN_3"/>
    <property type="match status" value="2"/>
</dbReference>
<dbReference type="CDD" id="cd00037">
    <property type="entry name" value="CLECT"/>
    <property type="match status" value="1"/>
</dbReference>
<evidence type="ECO:0000259" key="1">
    <source>
        <dbReference type="SMART" id="SM00605"/>
    </source>
</evidence>
<dbReference type="eggNOG" id="ENOG502THZD">
    <property type="taxonomic scope" value="Eukaryota"/>
</dbReference>
<reference evidence="2" key="1">
    <citation type="submission" date="2007-07" db="EMBL/GenBank/DDBJ databases">
        <title>PCAP assembly of the Caenorhabditis remanei genome.</title>
        <authorList>
            <consortium name="The Caenorhabditis remanei Sequencing Consortium"/>
            <person name="Wilson R.K."/>
        </authorList>
    </citation>
    <scope>NUCLEOTIDE SEQUENCE [LARGE SCALE GENOMIC DNA]</scope>
    <source>
        <strain evidence="2">PB4641</strain>
    </source>
</reference>
<name>E3MDM9_CAERE</name>
<gene>
    <name evidence="2" type="ORF">CRE_17935</name>
</gene>
<evidence type="ECO:0000313" key="2">
    <source>
        <dbReference type="EMBL" id="EFO99213.1"/>
    </source>
</evidence>
<dbReference type="InterPro" id="IPR006583">
    <property type="entry name" value="PAN-3_domain"/>
</dbReference>
<dbReference type="SMART" id="SM00605">
    <property type="entry name" value="CW"/>
    <property type="match status" value="1"/>
</dbReference>
<dbReference type="OrthoDB" id="5904271at2759"/>
<sequence>MVMFNGTPDPNTSYPTSISWISTGKMCAEACEADAYCVLSFWNISLNCYLYSVGDVVWIEMDVGETDQVAFKIQDDVPCAQTAEQMFQGITNSFPHDPIESYELVVKSSISYELQYKYTLPYGCQTWVEPVASCQNCPITMMSFRGVVTLYKATEPTVNSWTECMYACYMDNNCFLASMNMLKGCSSASYGDVVSVVNLDRSRVPTSEIALYFLAIKYIPDNFTCNLDFDSIWNKPHTLKAVSSSDKYAAYRPKLSGITTKFMWIPKGLTTCASPNISTIEGVSGCYTIIKKNMNYSTSVSACTAIGSDGLMTIPNEAAITNIETAMTKLGMKDGYYTVGLTRDTTSSPWKWTLPELVIDASGEKWCAGQPGASNLAIGGTTGTICHIPF</sequence>
<dbReference type="PANTHER" id="PTHR47629:SF10">
    <property type="entry name" value="PAN-3 DOMAIN-CONTAINING PROTEIN"/>
    <property type="match status" value="1"/>
</dbReference>
<dbReference type="SUPFAM" id="SSF56436">
    <property type="entry name" value="C-type lectin-like"/>
    <property type="match status" value="1"/>
</dbReference>
<dbReference type="OMA" id="ACEADAY"/>
<dbReference type="AlphaFoldDB" id="E3MDM9"/>
<protein>
    <recommendedName>
        <fullName evidence="1">PAN-3 domain-containing protein</fullName>
    </recommendedName>
</protein>
<dbReference type="Gene3D" id="3.10.100.10">
    <property type="entry name" value="Mannose-Binding Protein A, subunit A"/>
    <property type="match status" value="1"/>
</dbReference>
<dbReference type="InterPro" id="IPR016186">
    <property type="entry name" value="C-type_lectin-like/link_sf"/>
</dbReference>